<accession>A0A0C3FDV5</accession>
<gene>
    <name evidence="2" type="ORF">PILCRDRAFT_602428</name>
</gene>
<evidence type="ECO:0000313" key="3">
    <source>
        <dbReference type="Proteomes" id="UP000054166"/>
    </source>
</evidence>
<dbReference type="InParanoid" id="A0A0C3FDV5"/>
<proteinExistence type="predicted"/>
<reference evidence="2 3" key="1">
    <citation type="submission" date="2014-04" db="EMBL/GenBank/DDBJ databases">
        <authorList>
            <consortium name="DOE Joint Genome Institute"/>
            <person name="Kuo A."/>
            <person name="Tarkka M."/>
            <person name="Buscot F."/>
            <person name="Kohler A."/>
            <person name="Nagy L.G."/>
            <person name="Floudas D."/>
            <person name="Copeland A."/>
            <person name="Barry K.W."/>
            <person name="Cichocki N."/>
            <person name="Veneault-Fourrey C."/>
            <person name="LaButti K."/>
            <person name="Lindquist E.A."/>
            <person name="Lipzen A."/>
            <person name="Lundell T."/>
            <person name="Morin E."/>
            <person name="Murat C."/>
            <person name="Sun H."/>
            <person name="Tunlid A."/>
            <person name="Henrissat B."/>
            <person name="Grigoriev I.V."/>
            <person name="Hibbett D.S."/>
            <person name="Martin F."/>
            <person name="Nordberg H.P."/>
            <person name="Cantor M.N."/>
            <person name="Hua S.X."/>
        </authorList>
    </citation>
    <scope>NUCLEOTIDE SEQUENCE [LARGE SCALE GENOMIC DNA]</scope>
    <source>
        <strain evidence="2 3">F 1598</strain>
    </source>
</reference>
<dbReference type="AlphaFoldDB" id="A0A0C3FDV5"/>
<dbReference type="HOGENOM" id="CLU_2307106_0_0_1"/>
<evidence type="ECO:0000256" key="1">
    <source>
        <dbReference type="SAM" id="MobiDB-lite"/>
    </source>
</evidence>
<protein>
    <submittedName>
        <fullName evidence="2">Uncharacterized protein</fullName>
    </submittedName>
</protein>
<evidence type="ECO:0000313" key="2">
    <source>
        <dbReference type="EMBL" id="KIM78049.1"/>
    </source>
</evidence>
<sequence length="100" mass="11405">MCRFHWSAICSDDNGRNLCMRRQPAYSDPGFNLLSHCRSLRSRRVDFIPLFYKLPCCNGLCAVACGEHPSGHAAMSDGASYGRSRFREASSHRKIRYSMR</sequence>
<keyword evidence="3" id="KW-1185">Reference proteome</keyword>
<dbReference type="Proteomes" id="UP000054166">
    <property type="component" value="Unassembled WGS sequence"/>
</dbReference>
<dbReference type="EMBL" id="KN833019">
    <property type="protein sequence ID" value="KIM78049.1"/>
    <property type="molecule type" value="Genomic_DNA"/>
</dbReference>
<reference evidence="3" key="2">
    <citation type="submission" date="2015-01" db="EMBL/GenBank/DDBJ databases">
        <title>Evolutionary Origins and Diversification of the Mycorrhizal Mutualists.</title>
        <authorList>
            <consortium name="DOE Joint Genome Institute"/>
            <consortium name="Mycorrhizal Genomics Consortium"/>
            <person name="Kohler A."/>
            <person name="Kuo A."/>
            <person name="Nagy L.G."/>
            <person name="Floudas D."/>
            <person name="Copeland A."/>
            <person name="Barry K.W."/>
            <person name="Cichocki N."/>
            <person name="Veneault-Fourrey C."/>
            <person name="LaButti K."/>
            <person name="Lindquist E.A."/>
            <person name="Lipzen A."/>
            <person name="Lundell T."/>
            <person name="Morin E."/>
            <person name="Murat C."/>
            <person name="Riley R."/>
            <person name="Ohm R."/>
            <person name="Sun H."/>
            <person name="Tunlid A."/>
            <person name="Henrissat B."/>
            <person name="Grigoriev I.V."/>
            <person name="Hibbett D.S."/>
            <person name="Martin F."/>
        </authorList>
    </citation>
    <scope>NUCLEOTIDE SEQUENCE [LARGE SCALE GENOMIC DNA]</scope>
    <source>
        <strain evidence="3">F 1598</strain>
    </source>
</reference>
<name>A0A0C3FDV5_PILCF</name>
<feature type="region of interest" description="Disordered" evidence="1">
    <location>
        <begin position="73"/>
        <end position="100"/>
    </location>
</feature>
<organism evidence="2 3">
    <name type="scientific">Piloderma croceum (strain F 1598)</name>
    <dbReference type="NCBI Taxonomy" id="765440"/>
    <lineage>
        <taxon>Eukaryota</taxon>
        <taxon>Fungi</taxon>
        <taxon>Dikarya</taxon>
        <taxon>Basidiomycota</taxon>
        <taxon>Agaricomycotina</taxon>
        <taxon>Agaricomycetes</taxon>
        <taxon>Agaricomycetidae</taxon>
        <taxon>Atheliales</taxon>
        <taxon>Atheliaceae</taxon>
        <taxon>Piloderma</taxon>
    </lineage>
</organism>